<accession>N8V0J1</accession>
<evidence type="ECO:0008006" key="5">
    <source>
        <dbReference type="Google" id="ProtNLM"/>
    </source>
</evidence>
<dbReference type="AlphaFoldDB" id="N8V0J1"/>
<dbReference type="NCBIfam" id="TIGR02532">
    <property type="entry name" value="IV_pilin_GFxxxE"/>
    <property type="match status" value="1"/>
</dbReference>
<dbReference type="RefSeq" id="WP_004776015.1">
    <property type="nucleotide sequence ID" value="NZ_JADWOE010000003.1"/>
</dbReference>
<evidence type="ECO:0000256" key="1">
    <source>
        <dbReference type="ARBA" id="ARBA00022481"/>
    </source>
</evidence>
<proteinExistence type="predicted"/>
<dbReference type="Pfam" id="PF07963">
    <property type="entry name" value="N_methyl"/>
    <property type="match status" value="1"/>
</dbReference>
<dbReference type="HOGENOM" id="CLU_091705_6_2_6"/>
<dbReference type="Pfam" id="PF16732">
    <property type="entry name" value="ComP_DUS"/>
    <property type="match status" value="1"/>
</dbReference>
<evidence type="ECO:0000313" key="3">
    <source>
        <dbReference type="EMBL" id="ENU93110.1"/>
    </source>
</evidence>
<dbReference type="InterPro" id="IPR012902">
    <property type="entry name" value="N_methyl_site"/>
</dbReference>
<dbReference type="PRINTS" id="PR00813">
    <property type="entry name" value="BCTERIALGSPG"/>
</dbReference>
<name>N8V0J1_9GAMM</name>
<dbReference type="GO" id="GO:0015628">
    <property type="term" value="P:protein secretion by the type II secretion system"/>
    <property type="evidence" value="ECO:0007669"/>
    <property type="project" value="InterPro"/>
</dbReference>
<keyword evidence="2" id="KW-0472">Membrane</keyword>
<evidence type="ECO:0000313" key="4">
    <source>
        <dbReference type="Proteomes" id="UP000013049"/>
    </source>
</evidence>
<dbReference type="InterPro" id="IPR045584">
    <property type="entry name" value="Pilin-like"/>
</dbReference>
<dbReference type="PATRIC" id="fig|1217712.3.peg.1106"/>
<keyword evidence="2" id="KW-1133">Transmembrane helix</keyword>
<dbReference type="PANTHER" id="PTHR30093:SF47">
    <property type="entry name" value="TYPE IV PILUS NON-CORE MINOR PILIN PILE"/>
    <property type="match status" value="1"/>
</dbReference>
<dbReference type="EMBL" id="APPC01000015">
    <property type="protein sequence ID" value="ENU93110.1"/>
    <property type="molecule type" value="Genomic_DNA"/>
</dbReference>
<dbReference type="InterPro" id="IPR000983">
    <property type="entry name" value="Bac_GSPG_pilin"/>
</dbReference>
<dbReference type="GO" id="GO:0015627">
    <property type="term" value="C:type II protein secretion system complex"/>
    <property type="evidence" value="ECO:0007669"/>
    <property type="project" value="InterPro"/>
</dbReference>
<dbReference type="GO" id="GO:0043683">
    <property type="term" value="P:type IV pilus assembly"/>
    <property type="evidence" value="ECO:0007669"/>
    <property type="project" value="InterPro"/>
</dbReference>
<dbReference type="InterPro" id="IPR031982">
    <property type="entry name" value="PilE-like"/>
</dbReference>
<keyword evidence="1" id="KW-0488">Methylation</keyword>
<dbReference type="Gene3D" id="3.30.700.10">
    <property type="entry name" value="Glycoprotein, Type 4 Pilin"/>
    <property type="match status" value="1"/>
</dbReference>
<organism evidence="3 4">
    <name type="scientific">Acinetobacter vivianii</name>
    <dbReference type="NCBI Taxonomy" id="1776742"/>
    <lineage>
        <taxon>Bacteria</taxon>
        <taxon>Pseudomonadati</taxon>
        <taxon>Pseudomonadota</taxon>
        <taxon>Gammaproteobacteria</taxon>
        <taxon>Moraxellales</taxon>
        <taxon>Moraxellaceae</taxon>
        <taxon>Acinetobacter</taxon>
    </lineage>
</organism>
<dbReference type="SUPFAM" id="SSF54523">
    <property type="entry name" value="Pili subunits"/>
    <property type="match status" value="1"/>
</dbReference>
<comment type="caution">
    <text evidence="3">The sequence shown here is derived from an EMBL/GenBank/DDBJ whole genome shotgun (WGS) entry which is preliminary data.</text>
</comment>
<dbReference type="PANTHER" id="PTHR30093">
    <property type="entry name" value="GENERAL SECRETION PATHWAY PROTEIN G"/>
    <property type="match status" value="1"/>
</dbReference>
<dbReference type="eggNOG" id="COG4968">
    <property type="taxonomic scope" value="Bacteria"/>
</dbReference>
<dbReference type="Proteomes" id="UP000013049">
    <property type="component" value="Unassembled WGS sequence"/>
</dbReference>
<reference evidence="3 4" key="1">
    <citation type="submission" date="2013-02" db="EMBL/GenBank/DDBJ databases">
        <title>The Genome Sequence of Acinetobacter sp. NIPH 758.</title>
        <authorList>
            <consortium name="The Broad Institute Genome Sequencing Platform"/>
            <consortium name="The Broad Institute Genome Sequencing Center for Infectious Disease"/>
            <person name="Cerqueira G."/>
            <person name="Feldgarden M."/>
            <person name="Courvalin P."/>
            <person name="Perichon B."/>
            <person name="Grillot-Courvalin C."/>
            <person name="Clermont D."/>
            <person name="Rocha E."/>
            <person name="Yoon E.-J."/>
            <person name="Nemec A."/>
            <person name="Walker B."/>
            <person name="Young S.K."/>
            <person name="Zeng Q."/>
            <person name="Gargeya S."/>
            <person name="Fitzgerald M."/>
            <person name="Haas B."/>
            <person name="Abouelleil A."/>
            <person name="Alvarado L."/>
            <person name="Arachchi H.M."/>
            <person name="Berlin A.M."/>
            <person name="Chapman S.B."/>
            <person name="Dewar J."/>
            <person name="Goldberg J."/>
            <person name="Griggs A."/>
            <person name="Gujja S."/>
            <person name="Hansen M."/>
            <person name="Howarth C."/>
            <person name="Imamovic A."/>
            <person name="Larimer J."/>
            <person name="McCowan C."/>
            <person name="Murphy C."/>
            <person name="Neiman D."/>
            <person name="Pearson M."/>
            <person name="Priest M."/>
            <person name="Roberts A."/>
            <person name="Saif S."/>
            <person name="Shea T."/>
            <person name="Sisk P."/>
            <person name="Sykes S."/>
            <person name="Wortman J."/>
            <person name="Nusbaum C."/>
            <person name="Birren B."/>
        </authorList>
    </citation>
    <scope>NUCLEOTIDE SEQUENCE [LARGE SCALE GENOMIC DNA]</scope>
    <source>
        <strain evidence="3 4">NIPH 758</strain>
    </source>
</reference>
<feature type="transmembrane region" description="Helical" evidence="2">
    <location>
        <begin position="6"/>
        <end position="30"/>
    </location>
</feature>
<protein>
    <recommendedName>
        <fullName evidence="5">Prepilin-type N-terminal cleavage/methylation domain-containing protein</fullName>
    </recommendedName>
</protein>
<evidence type="ECO:0000256" key="2">
    <source>
        <dbReference type="SAM" id="Phobius"/>
    </source>
</evidence>
<gene>
    <name evidence="3" type="ORF">F971_01150</name>
</gene>
<keyword evidence="2" id="KW-0812">Transmembrane</keyword>
<sequence length="144" mass="15591">MNYKYGFTLIELMIVVAIVAILAAIAYPSYQEYVKRTKRTDAQSEMMMIAHTLSQFKVTRGTYTSAALTGSFGVYGSTVTPKSGTPLYDLTLTTTASTWILTATPKTGTSQVGDGSIVLNYLGQKCWTKGSSCTPSATTNWDGR</sequence>